<comment type="similarity">
    <text evidence="2">Belongs to the VKOR family.</text>
</comment>
<gene>
    <name evidence="12" type="ORF">BJ984_002336</name>
</gene>
<feature type="transmembrane region" description="Helical" evidence="10">
    <location>
        <begin position="124"/>
        <end position="148"/>
    </location>
</feature>
<protein>
    <submittedName>
        <fullName evidence="12">Putative membrane protein</fullName>
    </submittedName>
</protein>
<keyword evidence="4" id="KW-0874">Quinone</keyword>
<dbReference type="Gene3D" id="1.20.1440.130">
    <property type="entry name" value="VKOR domain"/>
    <property type="match status" value="1"/>
</dbReference>
<dbReference type="SMART" id="SM00756">
    <property type="entry name" value="VKc"/>
    <property type="match status" value="1"/>
</dbReference>
<proteinExistence type="inferred from homology"/>
<keyword evidence="5 10" id="KW-1133">Transmembrane helix</keyword>
<evidence type="ECO:0000256" key="10">
    <source>
        <dbReference type="SAM" id="Phobius"/>
    </source>
</evidence>
<keyword evidence="13" id="KW-1185">Reference proteome</keyword>
<organism evidence="12 13">
    <name type="scientific">Herbiconiux flava</name>
    <dbReference type="NCBI Taxonomy" id="881268"/>
    <lineage>
        <taxon>Bacteria</taxon>
        <taxon>Bacillati</taxon>
        <taxon>Actinomycetota</taxon>
        <taxon>Actinomycetes</taxon>
        <taxon>Micrococcales</taxon>
        <taxon>Microbacteriaceae</taxon>
        <taxon>Herbiconiux</taxon>
    </lineage>
</organism>
<evidence type="ECO:0000256" key="1">
    <source>
        <dbReference type="ARBA" id="ARBA00004141"/>
    </source>
</evidence>
<evidence type="ECO:0000256" key="2">
    <source>
        <dbReference type="ARBA" id="ARBA00006214"/>
    </source>
</evidence>
<keyword evidence="9" id="KW-0676">Redox-active center</keyword>
<dbReference type="Proteomes" id="UP000549913">
    <property type="component" value="Unassembled WGS sequence"/>
</dbReference>
<evidence type="ECO:0000256" key="9">
    <source>
        <dbReference type="ARBA" id="ARBA00023284"/>
    </source>
</evidence>
<evidence type="ECO:0000313" key="12">
    <source>
        <dbReference type="EMBL" id="NYD71178.1"/>
    </source>
</evidence>
<feature type="transmembrane region" description="Helical" evidence="10">
    <location>
        <begin position="12"/>
        <end position="30"/>
    </location>
</feature>
<evidence type="ECO:0000256" key="4">
    <source>
        <dbReference type="ARBA" id="ARBA00022719"/>
    </source>
</evidence>
<comment type="subcellular location">
    <subcellularLocation>
        <location evidence="1">Membrane</location>
        <topology evidence="1">Multi-pass membrane protein</topology>
    </subcellularLocation>
</comment>
<dbReference type="EMBL" id="JACCBM010000001">
    <property type="protein sequence ID" value="NYD71178.1"/>
    <property type="molecule type" value="Genomic_DNA"/>
</dbReference>
<feature type="transmembrane region" description="Helical" evidence="10">
    <location>
        <begin position="100"/>
        <end position="118"/>
    </location>
</feature>
<keyword evidence="3 10" id="KW-0812">Transmembrane</keyword>
<dbReference type="CDD" id="cd12922">
    <property type="entry name" value="VKOR_5"/>
    <property type="match status" value="1"/>
</dbReference>
<dbReference type="InterPro" id="IPR012932">
    <property type="entry name" value="VKOR"/>
</dbReference>
<dbReference type="InterPro" id="IPR041714">
    <property type="entry name" value="VKOR_Actinobacteria"/>
</dbReference>
<evidence type="ECO:0000256" key="7">
    <source>
        <dbReference type="ARBA" id="ARBA00023136"/>
    </source>
</evidence>
<accession>A0A852SQI0</accession>
<evidence type="ECO:0000256" key="8">
    <source>
        <dbReference type="ARBA" id="ARBA00023157"/>
    </source>
</evidence>
<feature type="domain" description="Vitamin K epoxide reductase" evidence="11">
    <location>
        <begin position="11"/>
        <end position="152"/>
    </location>
</feature>
<keyword evidence="7 10" id="KW-0472">Membrane</keyword>
<evidence type="ECO:0000259" key="11">
    <source>
        <dbReference type="SMART" id="SM00756"/>
    </source>
</evidence>
<dbReference type="AlphaFoldDB" id="A0A852SQI0"/>
<evidence type="ECO:0000256" key="6">
    <source>
        <dbReference type="ARBA" id="ARBA00023002"/>
    </source>
</evidence>
<evidence type="ECO:0000256" key="5">
    <source>
        <dbReference type="ARBA" id="ARBA00022989"/>
    </source>
</evidence>
<dbReference type="GO" id="GO:0016020">
    <property type="term" value="C:membrane"/>
    <property type="evidence" value="ECO:0007669"/>
    <property type="project" value="UniProtKB-SubCell"/>
</dbReference>
<dbReference type="GO" id="GO:0016491">
    <property type="term" value="F:oxidoreductase activity"/>
    <property type="evidence" value="ECO:0007669"/>
    <property type="project" value="UniProtKB-KW"/>
</dbReference>
<dbReference type="InterPro" id="IPR038354">
    <property type="entry name" value="VKOR_sf"/>
</dbReference>
<name>A0A852SQI0_9MICO</name>
<evidence type="ECO:0000256" key="3">
    <source>
        <dbReference type="ARBA" id="ARBA00022692"/>
    </source>
</evidence>
<sequence>MPAETAEYRRPIGLAVLLIVAGLLGWYASFDLTLEKIQTLINPDYVPSCNISPLVTCGPNMASSQGSVFGFPNPIIGVAAFIAPIVVGMAILAGARFAKWFWVLFNLGFVGAVAFIVWLMSVSIFVLGTLCPYCMLVWAVVIPMFWYVTAYNVKQGHFGNGRGSREIAALVYPWVWTLVLLSYLVIVVLAQLRLDALTTILRTL</sequence>
<feature type="transmembrane region" description="Helical" evidence="10">
    <location>
        <begin position="169"/>
        <end position="192"/>
    </location>
</feature>
<reference evidence="12 13" key="1">
    <citation type="submission" date="2020-07" db="EMBL/GenBank/DDBJ databases">
        <title>Sequencing the genomes of 1000 actinobacteria strains.</title>
        <authorList>
            <person name="Klenk H.-P."/>
        </authorList>
    </citation>
    <scope>NUCLEOTIDE SEQUENCE [LARGE SCALE GENOMIC DNA]</scope>
    <source>
        <strain evidence="12 13">DSM 26474</strain>
    </source>
</reference>
<dbReference type="GO" id="GO:0048038">
    <property type="term" value="F:quinone binding"/>
    <property type="evidence" value="ECO:0007669"/>
    <property type="project" value="UniProtKB-KW"/>
</dbReference>
<dbReference type="Pfam" id="PF07884">
    <property type="entry name" value="VKOR"/>
    <property type="match status" value="1"/>
</dbReference>
<feature type="transmembrane region" description="Helical" evidence="10">
    <location>
        <begin position="75"/>
        <end position="93"/>
    </location>
</feature>
<dbReference type="RefSeq" id="WP_271206583.1">
    <property type="nucleotide sequence ID" value="NZ_BSEW01000002.1"/>
</dbReference>
<comment type="caution">
    <text evidence="12">The sequence shown here is derived from an EMBL/GenBank/DDBJ whole genome shotgun (WGS) entry which is preliminary data.</text>
</comment>
<evidence type="ECO:0000313" key="13">
    <source>
        <dbReference type="Proteomes" id="UP000549913"/>
    </source>
</evidence>
<keyword evidence="6" id="KW-0560">Oxidoreductase</keyword>
<keyword evidence="8" id="KW-1015">Disulfide bond</keyword>